<dbReference type="SUPFAM" id="SSF52540">
    <property type="entry name" value="P-loop containing nucleoside triphosphate hydrolases"/>
    <property type="match status" value="1"/>
</dbReference>
<dbReference type="InterPro" id="IPR041679">
    <property type="entry name" value="DNA2/NAM7-like_C"/>
</dbReference>
<dbReference type="PANTHER" id="PTHR43788:SF8">
    <property type="entry name" value="DNA-BINDING PROTEIN SMUBP-2"/>
    <property type="match status" value="1"/>
</dbReference>
<dbReference type="Proteomes" id="UP000465266">
    <property type="component" value="Unassembled WGS sequence"/>
</dbReference>
<proteinExistence type="predicted"/>
<keyword evidence="2" id="KW-0378">Hydrolase</keyword>
<evidence type="ECO:0000313" key="8">
    <source>
        <dbReference type="Proteomes" id="UP000465266"/>
    </source>
</evidence>
<dbReference type="InterPro" id="IPR050534">
    <property type="entry name" value="Coronavir_polyprotein_1ab"/>
</dbReference>
<feature type="domain" description="DNA2/NAM7 helicase-like C-terminal" evidence="6">
    <location>
        <begin position="14"/>
        <end position="103"/>
    </location>
</feature>
<name>A0ABQ1ALB7_9EURO</name>
<feature type="region of interest" description="Disordered" evidence="5">
    <location>
        <begin position="177"/>
        <end position="228"/>
    </location>
</feature>
<keyword evidence="1" id="KW-0547">Nucleotide-binding</keyword>
<dbReference type="EMBL" id="BLKG01000033">
    <property type="protein sequence ID" value="GFF84013.1"/>
    <property type="molecule type" value="Genomic_DNA"/>
</dbReference>
<dbReference type="PANTHER" id="PTHR43788">
    <property type="entry name" value="DNA2/NAM7 HELICASE FAMILY MEMBER"/>
    <property type="match status" value="1"/>
</dbReference>
<evidence type="ECO:0000256" key="5">
    <source>
        <dbReference type="SAM" id="MobiDB-lite"/>
    </source>
</evidence>
<sequence>VLTLILANHLYGGYKGEEIKIITPYSAQRNLYRKALFHMRSQIPEESQPSVETIDSMQGREAKVVILDFTISDATKAGDLGFVDDDHRCNVAHSRMMEVLVTVMPMRIATSPLGTNPMERMNAFGEIVRSRVPYPVDYMQWAASNKMVISVKEVPGSIKLAFLESDVGDNSTFATVEQDADSPWTATPEHMDESQIQQDTWGTSADNTTGDWDAKDESTKGENTSGEW</sequence>
<evidence type="ECO:0000256" key="3">
    <source>
        <dbReference type="ARBA" id="ARBA00022806"/>
    </source>
</evidence>
<dbReference type="Pfam" id="PF13087">
    <property type="entry name" value="AAA_12"/>
    <property type="match status" value="1"/>
</dbReference>
<keyword evidence="3" id="KW-0347">Helicase</keyword>
<evidence type="ECO:0000256" key="4">
    <source>
        <dbReference type="ARBA" id="ARBA00022840"/>
    </source>
</evidence>
<keyword evidence="8" id="KW-1185">Reference proteome</keyword>
<feature type="non-terminal residue" evidence="7">
    <location>
        <position position="1"/>
    </location>
</feature>
<protein>
    <recommendedName>
        <fullName evidence="6">DNA2/NAM7 helicase-like C-terminal domain-containing protein</fullName>
    </recommendedName>
</protein>
<dbReference type="Gene3D" id="3.40.50.300">
    <property type="entry name" value="P-loop containing nucleotide triphosphate hydrolases"/>
    <property type="match status" value="1"/>
</dbReference>
<evidence type="ECO:0000256" key="2">
    <source>
        <dbReference type="ARBA" id="ARBA00022801"/>
    </source>
</evidence>
<accession>A0ABQ1ALB7</accession>
<evidence type="ECO:0000256" key="1">
    <source>
        <dbReference type="ARBA" id="ARBA00022741"/>
    </source>
</evidence>
<gene>
    <name evidence="7" type="ORF">IFM53868_04003</name>
</gene>
<keyword evidence="4" id="KW-0067">ATP-binding</keyword>
<organism evidence="7 8">
    <name type="scientific">Aspergillus udagawae</name>
    <dbReference type="NCBI Taxonomy" id="91492"/>
    <lineage>
        <taxon>Eukaryota</taxon>
        <taxon>Fungi</taxon>
        <taxon>Dikarya</taxon>
        <taxon>Ascomycota</taxon>
        <taxon>Pezizomycotina</taxon>
        <taxon>Eurotiomycetes</taxon>
        <taxon>Eurotiomycetidae</taxon>
        <taxon>Eurotiales</taxon>
        <taxon>Aspergillaceae</taxon>
        <taxon>Aspergillus</taxon>
        <taxon>Aspergillus subgen. Fumigati</taxon>
    </lineage>
</organism>
<dbReference type="InterPro" id="IPR027417">
    <property type="entry name" value="P-loop_NTPase"/>
</dbReference>
<feature type="compositionally biased region" description="Polar residues" evidence="5">
    <location>
        <begin position="194"/>
        <end position="210"/>
    </location>
</feature>
<reference evidence="7 8" key="1">
    <citation type="submission" date="2020-01" db="EMBL/GenBank/DDBJ databases">
        <title>Draft genome sequence of Aspergillus udagawae IFM 53868.</title>
        <authorList>
            <person name="Takahashi H."/>
            <person name="Yaguchi T."/>
        </authorList>
    </citation>
    <scope>NUCLEOTIDE SEQUENCE [LARGE SCALE GENOMIC DNA]</scope>
    <source>
        <strain evidence="7 8">IFM 53868</strain>
    </source>
</reference>
<evidence type="ECO:0000259" key="6">
    <source>
        <dbReference type="Pfam" id="PF13087"/>
    </source>
</evidence>
<evidence type="ECO:0000313" key="7">
    <source>
        <dbReference type="EMBL" id="GFF84013.1"/>
    </source>
</evidence>
<comment type="caution">
    <text evidence="7">The sequence shown here is derived from an EMBL/GenBank/DDBJ whole genome shotgun (WGS) entry which is preliminary data.</text>
</comment>